<name>A0AA35QU23_GEOBA</name>
<dbReference type="Pfam" id="PF00881">
    <property type="entry name" value="Nitroreductase"/>
    <property type="match status" value="1"/>
</dbReference>
<dbReference type="SUPFAM" id="SSF55469">
    <property type="entry name" value="FMN-dependent nitroreductase-like"/>
    <property type="match status" value="1"/>
</dbReference>
<dbReference type="Proteomes" id="UP001174909">
    <property type="component" value="Unassembled WGS sequence"/>
</dbReference>
<sequence>MCFPTGNRCNGCWTRPCGRPNHRLTNPWRFFVLEKGGEKRAEVAQLAYDNLFGRSGNHENADGSRQRVLDAPALVYVYSVPADSDEMTQENYAAACCAVQNLLLAGVAEGLAGDWSTGNTTKHPQLAETLGGEPDWAMVGALFIGQPSRPSASVRAPADEVTAWL</sequence>
<dbReference type="InterPro" id="IPR052530">
    <property type="entry name" value="NAD(P)H_nitroreductase"/>
</dbReference>
<reference evidence="2" key="1">
    <citation type="submission" date="2023-03" db="EMBL/GenBank/DDBJ databases">
        <authorList>
            <person name="Steffen K."/>
            <person name="Cardenas P."/>
        </authorList>
    </citation>
    <scope>NUCLEOTIDE SEQUENCE</scope>
</reference>
<dbReference type="PANTHER" id="PTHR43821:SF1">
    <property type="entry name" value="NAD(P)H NITROREDUCTASE YDJA-RELATED"/>
    <property type="match status" value="1"/>
</dbReference>
<feature type="domain" description="Nitroreductase" evidence="1">
    <location>
        <begin position="20"/>
        <end position="145"/>
    </location>
</feature>
<dbReference type="InterPro" id="IPR000415">
    <property type="entry name" value="Nitroreductase-like"/>
</dbReference>
<evidence type="ECO:0000259" key="1">
    <source>
        <dbReference type="Pfam" id="PF00881"/>
    </source>
</evidence>
<dbReference type="GO" id="GO:0140616">
    <property type="term" value="F:iodotyrosine deiodinase activity"/>
    <property type="evidence" value="ECO:0007669"/>
    <property type="project" value="UniProtKB-ARBA"/>
</dbReference>
<accession>A0AA35QU23</accession>
<evidence type="ECO:0000313" key="2">
    <source>
        <dbReference type="EMBL" id="CAI7991395.1"/>
    </source>
</evidence>
<dbReference type="PANTHER" id="PTHR43821">
    <property type="entry name" value="NAD(P)H NITROREDUCTASE YDJA-RELATED"/>
    <property type="match status" value="1"/>
</dbReference>
<dbReference type="Gene3D" id="3.40.109.10">
    <property type="entry name" value="NADH Oxidase"/>
    <property type="match status" value="1"/>
</dbReference>
<organism evidence="2 3">
    <name type="scientific">Geodia barretti</name>
    <name type="common">Barrett's horny sponge</name>
    <dbReference type="NCBI Taxonomy" id="519541"/>
    <lineage>
        <taxon>Eukaryota</taxon>
        <taxon>Metazoa</taxon>
        <taxon>Porifera</taxon>
        <taxon>Demospongiae</taxon>
        <taxon>Heteroscleromorpha</taxon>
        <taxon>Tetractinellida</taxon>
        <taxon>Astrophorina</taxon>
        <taxon>Geodiidae</taxon>
        <taxon>Geodia</taxon>
    </lineage>
</organism>
<comment type="caution">
    <text evidence="2">The sequence shown here is derived from an EMBL/GenBank/DDBJ whole genome shotgun (WGS) entry which is preliminary data.</text>
</comment>
<proteinExistence type="predicted"/>
<evidence type="ECO:0000313" key="3">
    <source>
        <dbReference type="Proteomes" id="UP001174909"/>
    </source>
</evidence>
<dbReference type="AlphaFoldDB" id="A0AA35QU23"/>
<keyword evidence="3" id="KW-1185">Reference proteome</keyword>
<dbReference type="InterPro" id="IPR029479">
    <property type="entry name" value="Nitroreductase"/>
</dbReference>
<dbReference type="EMBL" id="CASHTH010000113">
    <property type="protein sequence ID" value="CAI7991395.1"/>
    <property type="molecule type" value="Genomic_DNA"/>
</dbReference>
<gene>
    <name evidence="2" type="ORF">GBAR_LOCUS713</name>
</gene>
<protein>
    <submittedName>
        <fullName evidence="2">NAD(P)H nitroreductase YdjA</fullName>
    </submittedName>
</protein>